<gene>
    <name evidence="6" type="ORF">FNW21_07250</name>
</gene>
<dbReference type="SUPFAM" id="SSF50370">
    <property type="entry name" value="Ricin B-like lectins"/>
    <property type="match status" value="1"/>
</dbReference>
<feature type="signal peptide" evidence="4">
    <location>
        <begin position="1"/>
        <end position="23"/>
    </location>
</feature>
<sequence length="772" mass="85477">MKTGYIKWILFFMLCVSNLFSQTADQRAEKIQNGTNESFMFADGSYYKLNNASDNNPYGYGYWIQAHTLETLADAYQRTRNVIYKTRMKSILAGIRKYNNYGAGTYHNDYYDDLDWLCLASFNCYNATKDMEFLDAVHDIWTEIKTGYTNGSMSWKKGCNTPCRNSIANSPAIVIAVKLYQLEGDNTNLQMAKDIHAWMKNNVFNTDGGIWDSPINFNPDWQFSYNSGMFIAACLELNLVTGEQSYLDDGVKACDFMMNFTRNGGGAFYLNETGQGDGGLFKGIFAKWFIEFVRIANLPKAKKEHYLQTINYTADYVWNHAVDKTTFLTNSDWKKLPTGAIDLSTQTSSLHLFESVASLNKVHIYQDSNYAGSYAQLSPGKYTTAQLFSSGIPDNYITSITIPQGYEVTVYENDNFIGVSKTFSTNTAWLADWNDRISSIQIADTNSPAVTPVSADTSVINVFQEINYTGYNVALDIGDYTLTQLQAKGILDNDISSFKILKGFKMTLYDGDNFSGQSIDLTSNGAWLADWNDKTTSLRVRANGDPTLGGVYSIQNKNSSLNMDVWGSSQAYGGNIVQGTVGTGDNQKFILTHLGDGLYQIIAKHSGQAVTVADCNSDNGVNMIQSPYTGASNQQFVLASIGEYYKIIPRISGKLVEVSNFSSANGANVQQWTDVGSQASGQWKLISVASLGLEKKELASTVYVYPNPVDNTVFFNTEMEGKNISIFSSTGSLVSEQKVSSNNSVDVSKLSTGTYFIGTTKSGDPTVKFLKK</sequence>
<dbReference type="Pfam" id="PF03663">
    <property type="entry name" value="Glyco_hydro_76"/>
    <property type="match status" value="1"/>
</dbReference>
<dbReference type="OrthoDB" id="954626at2"/>
<dbReference type="InterPro" id="IPR008928">
    <property type="entry name" value="6-hairpin_glycosidase_sf"/>
</dbReference>
<dbReference type="Gene3D" id="2.60.20.10">
    <property type="entry name" value="Crystallins"/>
    <property type="match status" value="2"/>
</dbReference>
<dbReference type="AlphaFoldDB" id="A0A553E4M0"/>
<evidence type="ECO:0000313" key="7">
    <source>
        <dbReference type="Proteomes" id="UP000316371"/>
    </source>
</evidence>
<dbReference type="PROSITE" id="PS50915">
    <property type="entry name" value="CRYSTALLIN_BETA_GAMMA"/>
    <property type="match status" value="3"/>
</dbReference>
<dbReference type="InterPro" id="IPR035992">
    <property type="entry name" value="Ricin_B-like_lectins"/>
</dbReference>
<dbReference type="SMART" id="SM00458">
    <property type="entry name" value="RICIN"/>
    <property type="match status" value="1"/>
</dbReference>
<dbReference type="InterPro" id="IPR053169">
    <property type="entry name" value="MUG_Protein"/>
</dbReference>
<evidence type="ECO:0000256" key="3">
    <source>
        <dbReference type="ARBA" id="ARBA00022737"/>
    </source>
</evidence>
<dbReference type="PROSITE" id="PS50231">
    <property type="entry name" value="RICIN_B_LECTIN"/>
    <property type="match status" value="1"/>
</dbReference>
<feature type="domain" description="Beta/gamma crystallin 'Greek key'" evidence="5">
    <location>
        <begin position="458"/>
        <end position="502"/>
    </location>
</feature>
<comment type="similarity">
    <text evidence="1">Belongs to the beta/gamma-crystallin family.</text>
</comment>
<keyword evidence="3" id="KW-0677">Repeat</keyword>
<dbReference type="PANTHER" id="PTHR47791">
    <property type="entry name" value="MEIOTICALLY UP-REGULATED GENE 191 PROTEIN"/>
    <property type="match status" value="1"/>
</dbReference>
<dbReference type="PANTHER" id="PTHR47791:SF3">
    <property type="entry name" value="MEIOTICALLY UP-REGULATED GENE 191 PROTEIN"/>
    <property type="match status" value="1"/>
</dbReference>
<dbReference type="Gene3D" id="1.50.10.20">
    <property type="match status" value="1"/>
</dbReference>
<feature type="chain" id="PRO_5021923556" evidence="4">
    <location>
        <begin position="24"/>
        <end position="772"/>
    </location>
</feature>
<name>A0A553E4M0_9FLAO</name>
<reference evidence="6 7" key="1">
    <citation type="submission" date="2019-07" db="EMBL/GenBank/DDBJ databases">
        <title>Novel species of Flavobacterium.</title>
        <authorList>
            <person name="Liu Q."/>
            <person name="Xin Y.-H."/>
        </authorList>
    </citation>
    <scope>NUCLEOTIDE SEQUENCE [LARGE SCALE GENOMIC DNA]</scope>
    <source>
        <strain evidence="6 7">LB1R34</strain>
    </source>
</reference>
<dbReference type="InterPro" id="IPR011024">
    <property type="entry name" value="G_crystallin-like"/>
</dbReference>
<dbReference type="Pfam" id="PF14200">
    <property type="entry name" value="RicinB_lectin_2"/>
    <property type="match status" value="1"/>
</dbReference>
<dbReference type="Pfam" id="PF18962">
    <property type="entry name" value="Por_Secre_tail"/>
    <property type="match status" value="1"/>
</dbReference>
<comment type="caution">
    <text evidence="6">The sequence shown here is derived from an EMBL/GenBank/DDBJ whole genome shotgun (WGS) entry which is preliminary data.</text>
</comment>
<protein>
    <submittedName>
        <fullName evidence="6">T9SS type A sorting domain-containing protein</fullName>
    </submittedName>
</protein>
<dbReference type="EMBL" id="VJZT01000006">
    <property type="protein sequence ID" value="TRX39999.1"/>
    <property type="molecule type" value="Genomic_DNA"/>
</dbReference>
<feature type="domain" description="Beta/gamma crystallin 'Greek key'" evidence="5">
    <location>
        <begin position="504"/>
        <end position="542"/>
    </location>
</feature>
<evidence type="ECO:0000256" key="4">
    <source>
        <dbReference type="SAM" id="SignalP"/>
    </source>
</evidence>
<evidence type="ECO:0000256" key="1">
    <source>
        <dbReference type="ARBA" id="ARBA00009646"/>
    </source>
</evidence>
<dbReference type="Proteomes" id="UP000316371">
    <property type="component" value="Unassembled WGS sequence"/>
</dbReference>
<dbReference type="SMART" id="SM00247">
    <property type="entry name" value="XTALbg"/>
    <property type="match status" value="2"/>
</dbReference>
<dbReference type="InterPro" id="IPR026444">
    <property type="entry name" value="Secre_tail"/>
</dbReference>
<dbReference type="GO" id="GO:0005975">
    <property type="term" value="P:carbohydrate metabolic process"/>
    <property type="evidence" value="ECO:0007669"/>
    <property type="project" value="InterPro"/>
</dbReference>
<dbReference type="Gene3D" id="2.80.10.50">
    <property type="match status" value="3"/>
</dbReference>
<proteinExistence type="inferred from homology"/>
<dbReference type="InterPro" id="IPR000772">
    <property type="entry name" value="Ricin_B_lectin"/>
</dbReference>
<evidence type="ECO:0000256" key="2">
    <source>
        <dbReference type="ARBA" id="ARBA00022729"/>
    </source>
</evidence>
<evidence type="ECO:0000259" key="5">
    <source>
        <dbReference type="PROSITE" id="PS50915"/>
    </source>
</evidence>
<dbReference type="InterPro" id="IPR001064">
    <property type="entry name" value="Beta/gamma_crystallin"/>
</dbReference>
<keyword evidence="2 4" id="KW-0732">Signal</keyword>
<organism evidence="6 7">
    <name type="scientific">Flavobacterium restrictum</name>
    <dbReference type="NCBI Taxonomy" id="2594428"/>
    <lineage>
        <taxon>Bacteria</taxon>
        <taxon>Pseudomonadati</taxon>
        <taxon>Bacteroidota</taxon>
        <taxon>Flavobacteriia</taxon>
        <taxon>Flavobacteriales</taxon>
        <taxon>Flavobacteriaceae</taxon>
        <taxon>Flavobacterium</taxon>
    </lineage>
</organism>
<dbReference type="InterPro" id="IPR005198">
    <property type="entry name" value="Glyco_hydro_76"/>
</dbReference>
<keyword evidence="7" id="KW-1185">Reference proteome</keyword>
<dbReference type="CDD" id="cd00161">
    <property type="entry name" value="beta-trefoil_Ricin-like"/>
    <property type="match status" value="1"/>
</dbReference>
<accession>A0A553E4M0</accession>
<evidence type="ECO:0000313" key="6">
    <source>
        <dbReference type="EMBL" id="TRX39999.1"/>
    </source>
</evidence>
<dbReference type="RefSeq" id="WP_144256079.1">
    <property type="nucleotide sequence ID" value="NZ_VJZT01000006.1"/>
</dbReference>
<dbReference type="SUPFAM" id="SSF48208">
    <property type="entry name" value="Six-hairpin glycosidases"/>
    <property type="match status" value="1"/>
</dbReference>
<dbReference type="SUPFAM" id="SSF49695">
    <property type="entry name" value="gamma-Crystallin-like"/>
    <property type="match status" value="2"/>
</dbReference>
<dbReference type="NCBIfam" id="TIGR04183">
    <property type="entry name" value="Por_Secre_tail"/>
    <property type="match status" value="1"/>
</dbReference>
<feature type="domain" description="Beta/gamma crystallin 'Greek key'" evidence="5">
    <location>
        <begin position="360"/>
        <end position="404"/>
    </location>
</feature>